<protein>
    <recommendedName>
        <fullName evidence="3">Zinc-binding metallo-peptidase</fullName>
    </recommendedName>
</protein>
<sequence length="350" mass="38801">MAAAAPPDEPAFHEPALGPVPLRDLGLTIAGTRLEAIIAEFTAELELAGIRRVRPRFYLSTEWGVPFDTISIGIPFYLARPDLTALHGARTGHVEGVSRADCLRYLRHEMGHVVNYAYRLYGEPEWVERFGPIDAPYHEIYRPIPFSRRHVVHLPGWYAQKHPDEDWAETFAVWMTPGRAWRVEYADWPEALAKLEYCDRAMAALRDRDPVVTDDALDEDVAELGTSLDEYYGAALPGDGELPRGFDGALRAIFDELDALDALDAPDEAGAERPAAALILDLERELVASVYRSTGHFPEATRPLVRHLAGRAGELGLAYRAANERTAVIAFAALVTALAMNHVRTGSYFA</sequence>
<reference evidence="1 2" key="1">
    <citation type="submission" date="2014-02" db="EMBL/GenBank/DDBJ databases">
        <title>The small core and large imbalanced accessory genome model reveals a collaborative survival strategy of Sorangium cellulosum strains in nature.</title>
        <authorList>
            <person name="Han K."/>
            <person name="Peng R."/>
            <person name="Blom J."/>
            <person name="Li Y.-Z."/>
        </authorList>
    </citation>
    <scope>NUCLEOTIDE SEQUENCE [LARGE SCALE GENOMIC DNA]</scope>
    <source>
        <strain evidence="1 2">So0007-03</strain>
    </source>
</reference>
<gene>
    <name evidence="1" type="ORF">BE21_33430</name>
</gene>
<dbReference type="AlphaFoldDB" id="A0A150TPU0"/>
<accession>A0A150TPU0</accession>
<dbReference type="Proteomes" id="UP000075502">
    <property type="component" value="Unassembled WGS sequence"/>
</dbReference>
<name>A0A150TPU0_SORCE</name>
<evidence type="ECO:0000313" key="1">
    <source>
        <dbReference type="EMBL" id="KYG06680.1"/>
    </source>
</evidence>
<dbReference type="EMBL" id="JEME01001584">
    <property type="protein sequence ID" value="KYG06680.1"/>
    <property type="molecule type" value="Genomic_DNA"/>
</dbReference>
<comment type="caution">
    <text evidence="1">The sequence shown here is derived from an EMBL/GenBank/DDBJ whole genome shotgun (WGS) entry which is preliminary data.</text>
</comment>
<evidence type="ECO:0000313" key="2">
    <source>
        <dbReference type="Proteomes" id="UP000075502"/>
    </source>
</evidence>
<proteinExistence type="predicted"/>
<evidence type="ECO:0008006" key="3">
    <source>
        <dbReference type="Google" id="ProtNLM"/>
    </source>
</evidence>
<organism evidence="1 2">
    <name type="scientific">Sorangium cellulosum</name>
    <name type="common">Polyangium cellulosum</name>
    <dbReference type="NCBI Taxonomy" id="56"/>
    <lineage>
        <taxon>Bacteria</taxon>
        <taxon>Pseudomonadati</taxon>
        <taxon>Myxococcota</taxon>
        <taxon>Polyangia</taxon>
        <taxon>Polyangiales</taxon>
        <taxon>Polyangiaceae</taxon>
        <taxon>Sorangium</taxon>
    </lineage>
</organism>